<evidence type="ECO:0000313" key="4">
    <source>
        <dbReference type="Proteomes" id="UP000002009"/>
    </source>
</evidence>
<keyword evidence="2" id="KW-0812">Transmembrane</keyword>
<sequence>MFKREEPETERLLASNPRQKLTVHRGQLYFNDPRVAGAAAPASSSGQSHSARIAEKYGGRRYFGGGFSDNTLVDLNQSSSEGDVTSGTEYSDYDYVTDERAQQMERGMRGASVPAGIQTRTAVSNRRGRSGSSSYSNMINASTAMIALVVCAVLVALGLFATGAVSTDVVSSMFSVERESLAPQADVSESDDHAHGHRASTRSARDEKEEEEDKVYPVEIGADADAIGPRAAARAAEEAARKRAAASAKLGDDAKKGARRASSKGASSKRAFSRKASSLGDAARMRPKGVSGEDASSFATRSTSKGPESAGTAKAADAGAKLGDFQKAEEAAARMRNMGFASPEVPNREEPAAETEEASDESRR</sequence>
<protein>
    <submittedName>
        <fullName evidence="3">Uncharacterized protein</fullName>
    </submittedName>
</protein>
<dbReference type="RefSeq" id="XP_002500970.1">
    <property type="nucleotide sequence ID" value="XM_002500924.1"/>
</dbReference>
<proteinExistence type="predicted"/>
<feature type="region of interest" description="Disordered" evidence="1">
    <location>
        <begin position="182"/>
        <end position="221"/>
    </location>
</feature>
<keyword evidence="2" id="KW-0472">Membrane</keyword>
<evidence type="ECO:0000256" key="2">
    <source>
        <dbReference type="SAM" id="Phobius"/>
    </source>
</evidence>
<accession>C1E1U2</accession>
<feature type="compositionally biased region" description="Basic and acidic residues" evidence="1">
    <location>
        <begin position="324"/>
        <end position="333"/>
    </location>
</feature>
<feature type="compositionally biased region" description="Low complexity" evidence="1">
    <location>
        <begin position="310"/>
        <end position="323"/>
    </location>
</feature>
<dbReference type="AlphaFoldDB" id="C1E1U2"/>
<dbReference type="Proteomes" id="UP000002009">
    <property type="component" value="Chromosome 3"/>
</dbReference>
<gene>
    <name evidence="3" type="ORF">MICPUN_56996</name>
</gene>
<keyword evidence="2" id="KW-1133">Transmembrane helix</keyword>
<organism evidence="3 4">
    <name type="scientific">Micromonas commoda (strain RCC299 / NOUM17 / CCMP2709)</name>
    <name type="common">Picoplanktonic green alga</name>
    <dbReference type="NCBI Taxonomy" id="296587"/>
    <lineage>
        <taxon>Eukaryota</taxon>
        <taxon>Viridiplantae</taxon>
        <taxon>Chlorophyta</taxon>
        <taxon>Mamiellophyceae</taxon>
        <taxon>Mamiellales</taxon>
        <taxon>Mamiellaceae</taxon>
        <taxon>Micromonas</taxon>
    </lineage>
</organism>
<feature type="region of interest" description="Disordered" evidence="1">
    <location>
        <begin position="246"/>
        <end position="364"/>
    </location>
</feature>
<dbReference type="InParanoid" id="C1E1U2"/>
<dbReference type="GeneID" id="8241733"/>
<feature type="compositionally biased region" description="Acidic residues" evidence="1">
    <location>
        <begin position="352"/>
        <end position="364"/>
    </location>
</feature>
<dbReference type="KEGG" id="mis:MICPUN_56996"/>
<keyword evidence="4" id="KW-1185">Reference proteome</keyword>
<feature type="transmembrane region" description="Helical" evidence="2">
    <location>
        <begin position="144"/>
        <end position="165"/>
    </location>
</feature>
<name>C1E1U2_MICCC</name>
<reference evidence="3 4" key="1">
    <citation type="journal article" date="2009" name="Science">
        <title>Green evolution and dynamic adaptations revealed by genomes of the marine picoeukaryotes Micromonas.</title>
        <authorList>
            <person name="Worden A.Z."/>
            <person name="Lee J.H."/>
            <person name="Mock T."/>
            <person name="Rouze P."/>
            <person name="Simmons M.P."/>
            <person name="Aerts A.L."/>
            <person name="Allen A.E."/>
            <person name="Cuvelier M.L."/>
            <person name="Derelle E."/>
            <person name="Everett M.V."/>
            <person name="Foulon E."/>
            <person name="Grimwood J."/>
            <person name="Gundlach H."/>
            <person name="Henrissat B."/>
            <person name="Napoli C."/>
            <person name="McDonald S.M."/>
            <person name="Parker M.S."/>
            <person name="Rombauts S."/>
            <person name="Salamov A."/>
            <person name="Von Dassow P."/>
            <person name="Badger J.H."/>
            <person name="Coutinho P.M."/>
            <person name="Demir E."/>
            <person name="Dubchak I."/>
            <person name="Gentemann C."/>
            <person name="Eikrem W."/>
            <person name="Gready J.E."/>
            <person name="John U."/>
            <person name="Lanier W."/>
            <person name="Lindquist E.A."/>
            <person name="Lucas S."/>
            <person name="Mayer K.F."/>
            <person name="Moreau H."/>
            <person name="Not F."/>
            <person name="Otillar R."/>
            <person name="Panaud O."/>
            <person name="Pangilinan J."/>
            <person name="Paulsen I."/>
            <person name="Piegu B."/>
            <person name="Poliakov A."/>
            <person name="Robbens S."/>
            <person name="Schmutz J."/>
            <person name="Toulza E."/>
            <person name="Wyss T."/>
            <person name="Zelensky A."/>
            <person name="Zhou K."/>
            <person name="Armbrust E.V."/>
            <person name="Bhattacharya D."/>
            <person name="Goodenough U.W."/>
            <person name="Van de Peer Y."/>
            <person name="Grigoriev I.V."/>
        </authorList>
    </citation>
    <scope>NUCLEOTIDE SEQUENCE [LARGE SCALE GENOMIC DNA]</scope>
    <source>
        <strain evidence="4">RCC299 / NOUM17</strain>
    </source>
</reference>
<evidence type="ECO:0000313" key="3">
    <source>
        <dbReference type="EMBL" id="ACO62228.1"/>
    </source>
</evidence>
<feature type="compositionally biased region" description="Low complexity" evidence="1">
    <location>
        <begin position="263"/>
        <end position="278"/>
    </location>
</feature>
<dbReference type="EMBL" id="CP001324">
    <property type="protein sequence ID" value="ACO62228.1"/>
    <property type="molecule type" value="Genomic_DNA"/>
</dbReference>
<feature type="compositionally biased region" description="Polar residues" evidence="1">
    <location>
        <begin position="297"/>
        <end position="306"/>
    </location>
</feature>
<evidence type="ECO:0000256" key="1">
    <source>
        <dbReference type="SAM" id="MobiDB-lite"/>
    </source>
</evidence>